<comment type="similarity">
    <text evidence="2">Belongs to the small leucine-rich proteoglycan (SLRP) family. SLRP class III subfamily.</text>
</comment>
<organism evidence="11 12">
    <name type="scientific">Conger conger</name>
    <name type="common">Conger eel</name>
    <name type="synonym">Muraena conger</name>
    <dbReference type="NCBI Taxonomy" id="82655"/>
    <lineage>
        <taxon>Eukaryota</taxon>
        <taxon>Metazoa</taxon>
        <taxon>Chordata</taxon>
        <taxon>Craniata</taxon>
        <taxon>Vertebrata</taxon>
        <taxon>Euteleostomi</taxon>
        <taxon>Actinopterygii</taxon>
        <taxon>Neopterygii</taxon>
        <taxon>Teleostei</taxon>
        <taxon>Anguilliformes</taxon>
        <taxon>Congridae</taxon>
        <taxon>Conger</taxon>
    </lineage>
</organism>
<gene>
    <name evidence="11" type="ORF">COCON_G00177060</name>
</gene>
<evidence type="ECO:0000256" key="10">
    <source>
        <dbReference type="SAM" id="MobiDB-lite"/>
    </source>
</evidence>
<name>A0A9Q1D4S0_CONCO</name>
<evidence type="ECO:0000313" key="11">
    <source>
        <dbReference type="EMBL" id="KAJ8258694.1"/>
    </source>
</evidence>
<proteinExistence type="inferred from homology"/>
<accession>A0A9Q1D4S0</accession>
<dbReference type="InterPro" id="IPR043547">
    <property type="entry name" value="Mimecan/Epiphycan/Opticin"/>
</dbReference>
<keyword evidence="6" id="KW-0732">Signal</keyword>
<protein>
    <recommendedName>
        <fullName evidence="13">LRRNT domain-containing protein</fullName>
    </recommendedName>
</protein>
<keyword evidence="8" id="KW-1015">Disulfide bond</keyword>
<keyword evidence="12" id="KW-1185">Reference proteome</keyword>
<evidence type="ECO:0000256" key="5">
    <source>
        <dbReference type="ARBA" id="ARBA00022614"/>
    </source>
</evidence>
<dbReference type="Pfam" id="PF13855">
    <property type="entry name" value="LRR_8"/>
    <property type="match status" value="1"/>
</dbReference>
<dbReference type="OrthoDB" id="676979at2759"/>
<dbReference type="InterPro" id="IPR032675">
    <property type="entry name" value="LRR_dom_sf"/>
</dbReference>
<evidence type="ECO:0000256" key="4">
    <source>
        <dbReference type="ARBA" id="ARBA00022530"/>
    </source>
</evidence>
<keyword evidence="7" id="KW-0677">Repeat</keyword>
<dbReference type="AlphaFoldDB" id="A0A9Q1D4S0"/>
<feature type="region of interest" description="Disordered" evidence="10">
    <location>
        <begin position="81"/>
        <end position="120"/>
    </location>
</feature>
<dbReference type="GO" id="GO:0061975">
    <property type="term" value="P:articular cartilage development"/>
    <property type="evidence" value="ECO:0007669"/>
    <property type="project" value="TreeGrafter"/>
</dbReference>
<keyword evidence="5" id="KW-0433">Leucine-rich repeat</keyword>
<dbReference type="SMART" id="SM00369">
    <property type="entry name" value="LRR_TYP"/>
    <property type="match status" value="4"/>
</dbReference>
<dbReference type="Proteomes" id="UP001152803">
    <property type="component" value="Unassembled WGS sequence"/>
</dbReference>
<evidence type="ECO:0008006" key="13">
    <source>
        <dbReference type="Google" id="ProtNLM"/>
    </source>
</evidence>
<dbReference type="GO" id="GO:0031012">
    <property type="term" value="C:extracellular matrix"/>
    <property type="evidence" value="ECO:0007669"/>
    <property type="project" value="TreeGrafter"/>
</dbReference>
<dbReference type="Gene3D" id="3.80.10.10">
    <property type="entry name" value="Ribonuclease Inhibitor"/>
    <property type="match status" value="2"/>
</dbReference>
<keyword evidence="4" id="KW-0272">Extracellular matrix</keyword>
<reference evidence="11" key="1">
    <citation type="journal article" date="2023" name="Science">
        <title>Genome structures resolve the early diversification of teleost fishes.</title>
        <authorList>
            <person name="Parey E."/>
            <person name="Louis A."/>
            <person name="Montfort J."/>
            <person name="Bouchez O."/>
            <person name="Roques C."/>
            <person name="Iampietro C."/>
            <person name="Lluch J."/>
            <person name="Castinel A."/>
            <person name="Donnadieu C."/>
            <person name="Desvignes T."/>
            <person name="Floi Bucao C."/>
            <person name="Jouanno E."/>
            <person name="Wen M."/>
            <person name="Mejri S."/>
            <person name="Dirks R."/>
            <person name="Jansen H."/>
            <person name="Henkel C."/>
            <person name="Chen W.J."/>
            <person name="Zahm M."/>
            <person name="Cabau C."/>
            <person name="Klopp C."/>
            <person name="Thompson A.W."/>
            <person name="Robinson-Rechavi M."/>
            <person name="Braasch I."/>
            <person name="Lecointre G."/>
            <person name="Bobe J."/>
            <person name="Postlethwait J.H."/>
            <person name="Berthelot C."/>
            <person name="Roest Crollius H."/>
            <person name="Guiguen Y."/>
        </authorList>
    </citation>
    <scope>NUCLEOTIDE SEQUENCE</scope>
    <source>
        <strain evidence="11">Concon-B</strain>
    </source>
</reference>
<dbReference type="GO" id="GO:0060348">
    <property type="term" value="P:bone development"/>
    <property type="evidence" value="ECO:0007669"/>
    <property type="project" value="TreeGrafter"/>
</dbReference>
<evidence type="ECO:0000313" key="12">
    <source>
        <dbReference type="Proteomes" id="UP001152803"/>
    </source>
</evidence>
<dbReference type="GO" id="GO:0005615">
    <property type="term" value="C:extracellular space"/>
    <property type="evidence" value="ECO:0007669"/>
    <property type="project" value="TreeGrafter"/>
</dbReference>
<feature type="compositionally biased region" description="Basic residues" evidence="10">
    <location>
        <begin position="99"/>
        <end position="108"/>
    </location>
</feature>
<dbReference type="InterPro" id="IPR001611">
    <property type="entry name" value="Leu-rich_rpt"/>
</dbReference>
<evidence type="ECO:0000256" key="8">
    <source>
        <dbReference type="ARBA" id="ARBA00023157"/>
    </source>
</evidence>
<dbReference type="PROSITE" id="PS51450">
    <property type="entry name" value="LRR"/>
    <property type="match status" value="2"/>
</dbReference>
<dbReference type="SUPFAM" id="SSF52058">
    <property type="entry name" value="L domain-like"/>
    <property type="match status" value="1"/>
</dbReference>
<feature type="compositionally biased region" description="Basic and acidic residues" evidence="10">
    <location>
        <begin position="109"/>
        <end position="119"/>
    </location>
</feature>
<keyword evidence="3" id="KW-0964">Secreted</keyword>
<comment type="caution">
    <text evidence="11">The sequence shown here is derived from an EMBL/GenBank/DDBJ whole genome shotgun (WGS) entry which is preliminary data.</text>
</comment>
<dbReference type="PANTHER" id="PTHR46269:SF4">
    <property type="entry name" value="OPTICIN"/>
    <property type="match status" value="1"/>
</dbReference>
<evidence type="ECO:0000256" key="2">
    <source>
        <dbReference type="ARBA" id="ARBA00006912"/>
    </source>
</evidence>
<sequence length="470" mass="53040">MSGRAAWVQRGGCGTDPRPPLGCVGKKQTQLHPDFTGHQRTFQSATHSLPKKSMPTERFNQLLSCLQLYLLQHGELEFQSHRKGPVHQTSSPESCSRAGRWKNRHRKRGSADKVSHSEAHVSFGGKHSPLRFVSVVTHRMTLFLRLVLALSLLSSNRAAPPRVLDVDTFDLENYDLDGETDWENIDLNNYGETYDYDDLDQPLIEVGTVAPPPAVMVPAQNIPPAEYIEEVTLPPRPTQAPAPPRLDFQGPGLFGPETGLEGLPTCLLCVCVSTSVYCDDSVVQSIPPLPKETAYFYARFNKIKHIKAKDFANLNRLKRIDLTGNQIVEIDQDAFRALSGLEDLLLAENQLRSLPELPVTLKHIDAKHNQLETGGLHQEAFKDMSRLEFLYLSHNRLDYVPTPLPESLRVLHLQYNNIQSLHEDTFCDRHDPNYIRRPLEDIRLDGNPIVLSRFATSYVCLPRLPVGRMR</sequence>
<evidence type="ECO:0000256" key="7">
    <source>
        <dbReference type="ARBA" id="ARBA00022737"/>
    </source>
</evidence>
<evidence type="ECO:0000256" key="6">
    <source>
        <dbReference type="ARBA" id="ARBA00022729"/>
    </source>
</evidence>
<evidence type="ECO:0000256" key="1">
    <source>
        <dbReference type="ARBA" id="ARBA00004498"/>
    </source>
</evidence>
<dbReference type="InterPro" id="IPR003591">
    <property type="entry name" value="Leu-rich_rpt_typical-subtyp"/>
</dbReference>
<keyword evidence="9" id="KW-0325">Glycoprotein</keyword>
<dbReference type="PANTHER" id="PTHR46269">
    <property type="entry name" value="EPIPHYCAN-RELATED"/>
    <property type="match status" value="1"/>
</dbReference>
<comment type="subcellular location">
    <subcellularLocation>
        <location evidence="1">Secreted</location>
        <location evidence="1">Extracellular space</location>
        <location evidence="1">Extracellular matrix</location>
    </subcellularLocation>
</comment>
<evidence type="ECO:0000256" key="3">
    <source>
        <dbReference type="ARBA" id="ARBA00022525"/>
    </source>
</evidence>
<dbReference type="EMBL" id="JAFJMO010000013">
    <property type="protein sequence ID" value="KAJ8258694.1"/>
    <property type="molecule type" value="Genomic_DNA"/>
</dbReference>
<evidence type="ECO:0000256" key="9">
    <source>
        <dbReference type="ARBA" id="ARBA00023180"/>
    </source>
</evidence>